<accession>A0ABR9QG86</accession>
<evidence type="ECO:0000313" key="5">
    <source>
        <dbReference type="Proteomes" id="UP001516662"/>
    </source>
</evidence>
<name>A0ABR9QG86_9BACI</name>
<dbReference type="PANTHER" id="PTHR10566:SF113">
    <property type="entry name" value="PROTEIN ACTIVITY OF BC1 COMPLEX KINASE 7, CHLOROPLASTIC"/>
    <property type="match status" value="1"/>
</dbReference>
<keyword evidence="2" id="KW-0812">Transmembrane</keyword>
<organism evidence="4 5">
    <name type="scientific">Litchfieldia luteola</name>
    <dbReference type="NCBI Taxonomy" id="682179"/>
    <lineage>
        <taxon>Bacteria</taxon>
        <taxon>Bacillati</taxon>
        <taxon>Bacillota</taxon>
        <taxon>Bacilli</taxon>
        <taxon>Bacillales</taxon>
        <taxon>Bacillaceae</taxon>
        <taxon>Litchfieldia</taxon>
    </lineage>
</organism>
<evidence type="ECO:0000259" key="3">
    <source>
        <dbReference type="PROSITE" id="PS50011"/>
    </source>
</evidence>
<evidence type="ECO:0000256" key="1">
    <source>
        <dbReference type="ARBA" id="ARBA00009670"/>
    </source>
</evidence>
<keyword evidence="2" id="KW-0472">Membrane</keyword>
<dbReference type="Gene3D" id="1.10.510.10">
    <property type="entry name" value="Transferase(Phosphotransferase) domain 1"/>
    <property type="match status" value="1"/>
</dbReference>
<feature type="transmembrane region" description="Helical" evidence="2">
    <location>
        <begin position="6"/>
        <end position="26"/>
    </location>
</feature>
<dbReference type="SUPFAM" id="SSF56112">
    <property type="entry name" value="Protein kinase-like (PK-like)"/>
    <property type="match status" value="1"/>
</dbReference>
<keyword evidence="2" id="KW-1133">Transmembrane helix</keyword>
<feature type="transmembrane region" description="Helical" evidence="2">
    <location>
        <begin position="506"/>
        <end position="523"/>
    </location>
</feature>
<dbReference type="RefSeq" id="WP_193534989.1">
    <property type="nucleotide sequence ID" value="NZ_JADCLJ010000011.1"/>
</dbReference>
<comment type="caution">
    <text evidence="4">The sequence shown here is derived from an EMBL/GenBank/DDBJ whole genome shotgun (WGS) entry which is preliminary data.</text>
</comment>
<reference evidence="4 5" key="1">
    <citation type="submission" date="2020-10" db="EMBL/GenBank/DDBJ databases">
        <title>Bacillus sp. HD4P25, an endophyte from a halophyte.</title>
        <authorList>
            <person name="Sun J.-Q."/>
        </authorList>
    </citation>
    <scope>NUCLEOTIDE SEQUENCE [LARGE SCALE GENOMIC DNA]</scope>
    <source>
        <strain evidence="4 5">YIM 93174</strain>
    </source>
</reference>
<feature type="domain" description="Protein kinase" evidence="3">
    <location>
        <begin position="114"/>
        <end position="443"/>
    </location>
</feature>
<dbReference type="InterPro" id="IPR050154">
    <property type="entry name" value="UbiB_kinase"/>
</dbReference>
<sequence length="538" mass="62289">MKKHSKLLRMYKILSMAFVIFIKIYWFKIRRKPESEWEKLWGDIGKRFKETLVDLEGLLIKIGQFLSIRGDLLPKSFISQIEDLVDKVPPSKWNDIEFILEEEWEGSIEGFFSSIHPEAIASASIGEVYQGVLLDGTKVAVKVQRPTIASIVKTDFRSLAIIFWFADHFVPVPRGFINFKVLFQELKHVIERELDYHKELETLLYFKSRFKEVEGVKIPEIYPELCTSRVLVMEWVEGRRVTDNKALNELQINRGNLAKRLLHVFLPQWLEPGIFHADPHPGNVLIDQNGNLILLDFGMIGEISKKDAATFQTLIEGIVVKDYAKVVNGLSNLGFLLPEADLKSMEKLLSEMLAIDFTKIKEMDMFAVKKEMNDIVHTLPIQVPTRFVFLGRSYVTIEGMLLSIAPDEELVDLFKPVLTDWLKTQGSNKWTFLWQWVQSQPLFKVLHSVGEFLDLPNRMENLKENEQRRQFRFTVFENYKKQLSYFGLAGVGGSFLGLAINHLPIIQISSGIMGVSFIGYLFVNTKQKKWMRFMQDRD</sequence>
<dbReference type="PROSITE" id="PS50011">
    <property type="entry name" value="PROTEIN_KINASE_DOM"/>
    <property type="match status" value="1"/>
</dbReference>
<dbReference type="InterPro" id="IPR004147">
    <property type="entry name" value="ABC1_dom"/>
</dbReference>
<comment type="similarity">
    <text evidence="1">Belongs to the protein kinase superfamily. ADCK protein kinase family.</text>
</comment>
<dbReference type="InterPro" id="IPR000719">
    <property type="entry name" value="Prot_kinase_dom"/>
</dbReference>
<dbReference type="PANTHER" id="PTHR10566">
    <property type="entry name" value="CHAPERONE-ACTIVITY OF BC1 COMPLEX CABC1 -RELATED"/>
    <property type="match status" value="1"/>
</dbReference>
<feature type="transmembrane region" description="Helical" evidence="2">
    <location>
        <begin position="483"/>
        <end position="500"/>
    </location>
</feature>
<evidence type="ECO:0000256" key="2">
    <source>
        <dbReference type="SAM" id="Phobius"/>
    </source>
</evidence>
<dbReference type="GO" id="GO:0016301">
    <property type="term" value="F:kinase activity"/>
    <property type="evidence" value="ECO:0007669"/>
    <property type="project" value="UniProtKB-KW"/>
</dbReference>
<dbReference type="Pfam" id="PF03109">
    <property type="entry name" value="ABC1"/>
    <property type="match status" value="1"/>
</dbReference>
<keyword evidence="4" id="KW-0808">Transferase</keyword>
<dbReference type="CDD" id="cd05121">
    <property type="entry name" value="ABC1_ADCK3-like"/>
    <property type="match status" value="1"/>
</dbReference>
<keyword evidence="5" id="KW-1185">Reference proteome</keyword>
<proteinExistence type="inferred from homology"/>
<keyword evidence="4" id="KW-0418">Kinase</keyword>
<protein>
    <submittedName>
        <fullName evidence="4">AarF/ABC1/UbiB kinase family protein</fullName>
    </submittedName>
</protein>
<gene>
    <name evidence="4" type="ORF">IMZ08_05445</name>
</gene>
<dbReference type="InterPro" id="IPR011009">
    <property type="entry name" value="Kinase-like_dom_sf"/>
</dbReference>
<evidence type="ECO:0000313" key="4">
    <source>
        <dbReference type="EMBL" id="MBE4907507.1"/>
    </source>
</evidence>
<dbReference type="EMBL" id="JADCLJ010000011">
    <property type="protein sequence ID" value="MBE4907507.1"/>
    <property type="molecule type" value="Genomic_DNA"/>
</dbReference>
<dbReference type="Proteomes" id="UP001516662">
    <property type="component" value="Unassembled WGS sequence"/>
</dbReference>